<accession>A0ABC9S9T2</accession>
<evidence type="ECO:0000313" key="1">
    <source>
        <dbReference type="EMBL" id="EMH66766.1"/>
    </source>
</evidence>
<organism evidence="1 2">
    <name type="scientific">Helicobacter pylori HP260AFii</name>
    <dbReference type="NCBI Taxonomy" id="1159077"/>
    <lineage>
        <taxon>Bacteria</taxon>
        <taxon>Pseudomonadati</taxon>
        <taxon>Campylobacterota</taxon>
        <taxon>Epsilonproteobacteria</taxon>
        <taxon>Campylobacterales</taxon>
        <taxon>Helicobacteraceae</taxon>
        <taxon>Helicobacter</taxon>
    </lineage>
</organism>
<proteinExistence type="predicted"/>
<dbReference type="RefSeq" id="WP_001952609.1">
    <property type="nucleotide sequence ID" value="NZ_KB642514.1"/>
</dbReference>
<comment type="caution">
    <text evidence="1">The sequence shown here is derived from an EMBL/GenBank/DDBJ whole genome shotgun (WGS) entry which is preliminary data.</text>
</comment>
<name>A0ABC9S9T2_HELPX</name>
<gene>
    <name evidence="1" type="ORF">HMPREF1449_00898</name>
</gene>
<dbReference type="Proteomes" id="UP000011945">
    <property type="component" value="Unassembled WGS sequence"/>
</dbReference>
<reference evidence="1 2" key="1">
    <citation type="submission" date="2012-12" db="EMBL/GenBank/DDBJ databases">
        <authorList>
            <person name="Weinstock G."/>
            <person name="Sodergren E."/>
            <person name="Lobos E.A."/>
            <person name="Fulton L."/>
            <person name="Fulton R."/>
            <person name="Courtney L."/>
            <person name="Fronick C."/>
            <person name="O'Laughlin M."/>
            <person name="Godfrey J."/>
            <person name="Wilson R.M."/>
            <person name="Miner T."/>
            <person name="Farmer C."/>
            <person name="Delehaunty K."/>
            <person name="Cordes M."/>
            <person name="Minx P."/>
            <person name="Tomlinson C."/>
            <person name="Chen J."/>
            <person name="Wollam A."/>
            <person name="Pepin K.H."/>
            <person name="Bhonagiri V."/>
            <person name="Zhang X."/>
            <person name="Suruliraj S."/>
            <person name="Antonio M."/>
            <person name="Secka O."/>
            <person name="Thomas J."/>
            <person name="Warren W."/>
            <person name="Mitreva M."/>
            <person name="Mardis E.R."/>
            <person name="Wilson R.K."/>
        </authorList>
    </citation>
    <scope>NUCLEOTIDE SEQUENCE [LARGE SCALE GENOMIC DNA]</scope>
    <source>
        <strain evidence="1 2">HP260AFii</strain>
    </source>
</reference>
<sequence length="74" mass="8693">MAFFNIFKMNFLKPYYRTFSPNKGINFTPIIQIKEDFSKACGIERIGTLKPYKIPIIGIQSQNQTLPNFNFFNH</sequence>
<dbReference type="AlphaFoldDB" id="A0ABC9S9T2"/>
<dbReference type="EMBL" id="APEZ01000036">
    <property type="protein sequence ID" value="EMH66766.1"/>
    <property type="molecule type" value="Genomic_DNA"/>
</dbReference>
<protein>
    <submittedName>
        <fullName evidence="1">Uncharacterized protein</fullName>
    </submittedName>
</protein>
<evidence type="ECO:0000313" key="2">
    <source>
        <dbReference type="Proteomes" id="UP000011945"/>
    </source>
</evidence>